<dbReference type="Proteomes" id="UP000309450">
    <property type="component" value="Unassembled WGS sequence"/>
</dbReference>
<gene>
    <name evidence="2" type="ORF">E7811_02465</name>
</gene>
<name>A0A4S3MQ24_9RHOB</name>
<feature type="domain" description="AB hydrolase-1" evidence="1">
    <location>
        <begin position="37"/>
        <end position="221"/>
    </location>
</feature>
<dbReference type="OrthoDB" id="5491135at2"/>
<evidence type="ECO:0000313" key="2">
    <source>
        <dbReference type="EMBL" id="THD84620.1"/>
    </source>
</evidence>
<dbReference type="RefSeq" id="WP_136393001.1">
    <property type="nucleotide sequence ID" value="NZ_SSND01000001.1"/>
</dbReference>
<comment type="caution">
    <text evidence="2">The sequence shown here is derived from an EMBL/GenBank/DDBJ whole genome shotgun (WGS) entry which is preliminary data.</text>
</comment>
<organism evidence="2 3">
    <name type="scientific">Aliigemmobacter aestuarii</name>
    <dbReference type="NCBI Taxonomy" id="1445661"/>
    <lineage>
        <taxon>Bacteria</taxon>
        <taxon>Pseudomonadati</taxon>
        <taxon>Pseudomonadota</taxon>
        <taxon>Alphaproteobacteria</taxon>
        <taxon>Rhodobacterales</taxon>
        <taxon>Paracoccaceae</taxon>
        <taxon>Aliigemmobacter</taxon>
    </lineage>
</organism>
<dbReference type="SUPFAM" id="SSF53474">
    <property type="entry name" value="alpha/beta-Hydrolases"/>
    <property type="match status" value="1"/>
</dbReference>
<dbReference type="PRINTS" id="PR00111">
    <property type="entry name" value="ABHYDROLASE"/>
</dbReference>
<dbReference type="InterPro" id="IPR050266">
    <property type="entry name" value="AB_hydrolase_sf"/>
</dbReference>
<dbReference type="EMBL" id="SSND01000001">
    <property type="protein sequence ID" value="THD84620.1"/>
    <property type="molecule type" value="Genomic_DNA"/>
</dbReference>
<evidence type="ECO:0000259" key="1">
    <source>
        <dbReference type="Pfam" id="PF12697"/>
    </source>
</evidence>
<protein>
    <submittedName>
        <fullName evidence="2">Alpha/beta hydrolase</fullName>
    </submittedName>
</protein>
<dbReference type="InterPro" id="IPR029058">
    <property type="entry name" value="AB_hydrolase_fold"/>
</dbReference>
<dbReference type="Pfam" id="PF12697">
    <property type="entry name" value="Abhydrolase_6"/>
    <property type="match status" value="1"/>
</dbReference>
<sequence length="236" mass="25452">MSDPVLLIPGMMCDARLYRHQMKVLSRDRAVMVAPLTGAATVTDLAAAILAVAPPRFALVGLGLGGDVALAILGRAMARVTRVILMSTDPLGETPQAAAAREPRMVAARSGRLDEALTGEIPDNSLADGPQRAEILRLLRDMAWGLGPDVFVSQSRAMQRRPDQQRVLRSARLPALIMAGAEDRLVPLRRQQFAAHLMPFATVRQIEGAGHLLPLEQPEAVTSEMIAFLAGPMMLR</sequence>
<dbReference type="GO" id="GO:0016787">
    <property type="term" value="F:hydrolase activity"/>
    <property type="evidence" value="ECO:0007669"/>
    <property type="project" value="UniProtKB-KW"/>
</dbReference>
<evidence type="ECO:0000313" key="3">
    <source>
        <dbReference type="Proteomes" id="UP000309450"/>
    </source>
</evidence>
<keyword evidence="2" id="KW-0378">Hydrolase</keyword>
<dbReference type="AlphaFoldDB" id="A0A4S3MQ24"/>
<keyword evidence="3" id="KW-1185">Reference proteome</keyword>
<dbReference type="PANTHER" id="PTHR43798">
    <property type="entry name" value="MONOACYLGLYCEROL LIPASE"/>
    <property type="match status" value="1"/>
</dbReference>
<proteinExistence type="predicted"/>
<accession>A0A4S3MQ24</accession>
<reference evidence="2 3" key="1">
    <citation type="submission" date="2019-04" db="EMBL/GenBank/DDBJ databases">
        <title>Draft genome sequence of Gemmobacter aestuarii sp. nov.</title>
        <authorList>
            <person name="Hameed A."/>
            <person name="Lin S.-Y."/>
            <person name="Shahina M."/>
            <person name="Lai W.-A."/>
            <person name="Young C.-C."/>
        </authorList>
    </citation>
    <scope>NUCLEOTIDE SEQUENCE [LARGE SCALE GENOMIC DNA]</scope>
    <source>
        <strain evidence="2 3">CC-PW-75</strain>
    </source>
</reference>
<dbReference type="InterPro" id="IPR000073">
    <property type="entry name" value="AB_hydrolase_1"/>
</dbReference>
<dbReference type="Gene3D" id="3.40.50.1820">
    <property type="entry name" value="alpha/beta hydrolase"/>
    <property type="match status" value="1"/>
</dbReference>